<accession>A0A542Y9N7</accession>
<sequence length="538" mass="57265">MSDLLAGIPAPARPDLSARLRAALFDGQVGEGEPGAVIAVYRDGVLVASACAGVADIRGQDQSAGQDQDQSSGPGSADHDALTADTLMNIASISKQMAAAAILIAARDGALDLDADLRGLVPELRVPGVTLRNCLNHTAGLPDYLAVAYTVGMPEIEIAALSVFLDWVTTLDGLEFAPGQRQSYSNTGYVLAALALERAVGRPFPEVLAESVLVPLGMTKSFSTTVLGEFSAGMAFSFSQEGPGEFVKETMGVGEVEPVRGVNGDGEVITSLNEFGVWQAFLLDGRVLGEDIRSQLLARTTLTDGTKTTYGFGIEHETKAETAGYVHSGGMWAFSAYSIVDEKSGLSVACFANRGGYRASEAAWKAMHLASGFGDIAGDWFATQSLMGARIEVLSAGDLAARTGLGEEPETATWRGGRVWEGDDDFARIEPRGRDLEVTSWFGIAERYERLDPAGGHPAHLPGEYAERAFGRAFVFEERGSELWLVPPGREPERVKPFGRRDAEWIGETTLGWVIADLEAGGRVRVGLGTFSAELVRR</sequence>
<dbReference type="OrthoDB" id="3863176at2"/>
<dbReference type="Pfam" id="PF00144">
    <property type="entry name" value="Beta-lactamase"/>
    <property type="match status" value="1"/>
</dbReference>
<evidence type="ECO:0000256" key="1">
    <source>
        <dbReference type="SAM" id="MobiDB-lite"/>
    </source>
</evidence>
<dbReference type="Gene3D" id="3.40.710.10">
    <property type="entry name" value="DD-peptidase/beta-lactamase superfamily"/>
    <property type="match status" value="1"/>
</dbReference>
<dbReference type="Proteomes" id="UP000319094">
    <property type="component" value="Unassembled WGS sequence"/>
</dbReference>
<dbReference type="RefSeq" id="WP_141887923.1">
    <property type="nucleotide sequence ID" value="NZ_BAAAUY010000018.1"/>
</dbReference>
<dbReference type="InterPro" id="IPR050491">
    <property type="entry name" value="AmpC-like"/>
</dbReference>
<dbReference type="EMBL" id="VFON01000001">
    <property type="protein sequence ID" value="TQL44799.1"/>
    <property type="molecule type" value="Genomic_DNA"/>
</dbReference>
<dbReference type="InterPro" id="IPR012338">
    <property type="entry name" value="Beta-lactam/transpept-like"/>
</dbReference>
<feature type="region of interest" description="Disordered" evidence="1">
    <location>
        <begin position="59"/>
        <end position="79"/>
    </location>
</feature>
<evidence type="ECO:0000313" key="4">
    <source>
        <dbReference type="Proteomes" id="UP000319094"/>
    </source>
</evidence>
<feature type="domain" description="Beta-lactamase-related" evidence="2">
    <location>
        <begin position="24"/>
        <end position="368"/>
    </location>
</feature>
<reference evidence="3 4" key="1">
    <citation type="submission" date="2019-06" db="EMBL/GenBank/DDBJ databases">
        <title>Sequencing the genomes of 1000 actinobacteria strains.</title>
        <authorList>
            <person name="Klenk H.-P."/>
        </authorList>
    </citation>
    <scope>NUCLEOTIDE SEQUENCE [LARGE SCALE GENOMIC DNA]</scope>
    <source>
        <strain evidence="3 4">DSM 8803</strain>
    </source>
</reference>
<evidence type="ECO:0000259" key="2">
    <source>
        <dbReference type="Pfam" id="PF00144"/>
    </source>
</evidence>
<protein>
    <submittedName>
        <fullName evidence="3">CubicO group peptidase (Beta-lactamase class C family)</fullName>
    </submittedName>
</protein>
<dbReference type="AlphaFoldDB" id="A0A542Y9N7"/>
<dbReference type="SUPFAM" id="SSF56601">
    <property type="entry name" value="beta-lactamase/transpeptidase-like"/>
    <property type="match status" value="1"/>
</dbReference>
<proteinExistence type="predicted"/>
<evidence type="ECO:0000313" key="3">
    <source>
        <dbReference type="EMBL" id="TQL44799.1"/>
    </source>
</evidence>
<gene>
    <name evidence="3" type="ORF">FB468_2870</name>
</gene>
<comment type="caution">
    <text evidence="3">The sequence shown here is derived from an EMBL/GenBank/DDBJ whole genome shotgun (WGS) entry which is preliminary data.</text>
</comment>
<keyword evidence="4" id="KW-1185">Reference proteome</keyword>
<dbReference type="InterPro" id="IPR001466">
    <property type="entry name" value="Beta-lactam-related"/>
</dbReference>
<feature type="compositionally biased region" description="Low complexity" evidence="1">
    <location>
        <begin position="60"/>
        <end position="76"/>
    </location>
</feature>
<organism evidence="3 4">
    <name type="scientific">Leucobacter komagatae</name>
    <dbReference type="NCBI Taxonomy" id="55969"/>
    <lineage>
        <taxon>Bacteria</taxon>
        <taxon>Bacillati</taxon>
        <taxon>Actinomycetota</taxon>
        <taxon>Actinomycetes</taxon>
        <taxon>Micrococcales</taxon>
        <taxon>Microbacteriaceae</taxon>
        <taxon>Leucobacter</taxon>
    </lineage>
</organism>
<name>A0A542Y9N7_9MICO</name>
<dbReference type="PANTHER" id="PTHR46825">
    <property type="entry name" value="D-ALANYL-D-ALANINE-CARBOXYPEPTIDASE/ENDOPEPTIDASE AMPH"/>
    <property type="match status" value="1"/>
</dbReference>
<dbReference type="PANTHER" id="PTHR46825:SF9">
    <property type="entry name" value="BETA-LACTAMASE-RELATED DOMAIN-CONTAINING PROTEIN"/>
    <property type="match status" value="1"/>
</dbReference>